<dbReference type="GO" id="GO:0032196">
    <property type="term" value="P:transposition"/>
    <property type="evidence" value="ECO:0007669"/>
    <property type="project" value="UniProtKB-KW"/>
</dbReference>
<proteinExistence type="inferred from homology"/>
<evidence type="ECO:0000259" key="5">
    <source>
        <dbReference type="Pfam" id="PF01385"/>
    </source>
</evidence>
<evidence type="ECO:0000256" key="4">
    <source>
        <dbReference type="ARBA" id="ARBA00023172"/>
    </source>
</evidence>
<keyword evidence="7" id="KW-0255">Endonuclease</keyword>
<sequence>MQRVERHIAIGNKRLDELCFLSKNLYNYVNYLIRQEFTQNKKLLSEYEVTTMLAKDKQVDYIALPSQTSQQIIKILFKNWKAFFKLCKVKDKLKARPKLPKYKHKTKGRNIVVFTNQQCKLKDGYIHFPKRAGIEPIRTKVDNLCQVRIIPQCSCHIIEVVYEKEKEEATELDDTAYLSIDLGLDNLATSFDPQRNRCFVINGRPLKSMNQFFNKRRAFLMSLIGSRGMSRRIGRLTLKRNCKIHDYMHKASRFIVNYCKDNHIGNIVIGNNKDWKQNCNMGKVNNQNFVSIPFEKLISMIQYKCEEVGIKVIVTEESYTSKTDHYSDEAMCHHENYMGKRIKRGLFRSASGKLINADLNGAIGILRKVVGERLWQIADRGGVATPSRIQFVWTCK</sequence>
<dbReference type="Pfam" id="PF07282">
    <property type="entry name" value="Cas12f1-like_TNB"/>
    <property type="match status" value="1"/>
</dbReference>
<feature type="domain" description="Probable transposase IS891/IS1136/IS1341" evidence="5">
    <location>
        <begin position="160"/>
        <end position="275"/>
    </location>
</feature>
<dbReference type="GO" id="GO:0004519">
    <property type="term" value="F:endonuclease activity"/>
    <property type="evidence" value="ECO:0007669"/>
    <property type="project" value="UniProtKB-KW"/>
</dbReference>
<keyword evidence="4" id="KW-0233">DNA recombination</keyword>
<keyword evidence="2" id="KW-0815">Transposition</keyword>
<reference evidence="7" key="1">
    <citation type="journal article" date="2021" name="Proc. Natl. Acad. Sci. U.S.A.">
        <title>A Catalog of Tens of Thousands of Viruses from Human Metagenomes Reveals Hidden Associations with Chronic Diseases.</title>
        <authorList>
            <person name="Tisza M.J."/>
            <person name="Buck C.B."/>
        </authorList>
    </citation>
    <scope>NUCLEOTIDE SEQUENCE</scope>
    <source>
        <strain evidence="7">CtPoO4</strain>
    </source>
</reference>
<evidence type="ECO:0000256" key="1">
    <source>
        <dbReference type="ARBA" id="ARBA00008761"/>
    </source>
</evidence>
<dbReference type="GO" id="GO:0006310">
    <property type="term" value="P:DNA recombination"/>
    <property type="evidence" value="ECO:0007669"/>
    <property type="project" value="UniProtKB-KW"/>
</dbReference>
<evidence type="ECO:0000256" key="2">
    <source>
        <dbReference type="ARBA" id="ARBA00022578"/>
    </source>
</evidence>
<dbReference type="NCBIfam" id="NF040570">
    <property type="entry name" value="guided_TnpB"/>
    <property type="match status" value="1"/>
</dbReference>
<dbReference type="GO" id="GO:0003677">
    <property type="term" value="F:DNA binding"/>
    <property type="evidence" value="ECO:0007669"/>
    <property type="project" value="UniProtKB-KW"/>
</dbReference>
<dbReference type="InterPro" id="IPR001959">
    <property type="entry name" value="Transposase"/>
</dbReference>
<comment type="similarity">
    <text evidence="1">In the C-terminal section; belongs to the transposase 35 family.</text>
</comment>
<keyword evidence="7" id="KW-0378">Hydrolase</keyword>
<evidence type="ECO:0000313" key="7">
    <source>
        <dbReference type="EMBL" id="DAF52039.1"/>
    </source>
</evidence>
<keyword evidence="7" id="KW-0540">Nuclease</keyword>
<evidence type="ECO:0000256" key="3">
    <source>
        <dbReference type="ARBA" id="ARBA00023125"/>
    </source>
</evidence>
<dbReference type="EMBL" id="BK032629">
    <property type="protein sequence ID" value="DAF52039.1"/>
    <property type="molecule type" value="Genomic_DNA"/>
</dbReference>
<keyword evidence="3" id="KW-0238">DNA-binding</keyword>
<dbReference type="Pfam" id="PF01385">
    <property type="entry name" value="OrfB_IS605"/>
    <property type="match status" value="1"/>
</dbReference>
<evidence type="ECO:0000259" key="6">
    <source>
        <dbReference type="Pfam" id="PF07282"/>
    </source>
</evidence>
<name>A0A8S5SMY6_9CAUD</name>
<protein>
    <submittedName>
        <fullName evidence="7">Endonuclease</fullName>
    </submittedName>
</protein>
<dbReference type="InterPro" id="IPR010095">
    <property type="entry name" value="Cas12f1-like_TNB"/>
</dbReference>
<feature type="domain" description="Cas12f1-like TNB" evidence="6">
    <location>
        <begin position="294"/>
        <end position="365"/>
    </location>
</feature>
<organism evidence="7">
    <name type="scientific">Myoviridae sp. ctPoO4</name>
    <dbReference type="NCBI Taxonomy" id="2827685"/>
    <lineage>
        <taxon>Viruses</taxon>
        <taxon>Duplodnaviria</taxon>
        <taxon>Heunggongvirae</taxon>
        <taxon>Uroviricota</taxon>
        <taxon>Caudoviricetes</taxon>
    </lineage>
</organism>
<accession>A0A8S5SMY6</accession>
<dbReference type="NCBIfam" id="TIGR01766">
    <property type="entry name" value="IS200/IS605 family accessory protein TnpB-like domain"/>
    <property type="match status" value="1"/>
</dbReference>